<keyword evidence="6 8" id="KW-1133">Transmembrane helix</keyword>
<feature type="transmembrane region" description="Helical" evidence="8">
    <location>
        <begin position="282"/>
        <end position="307"/>
    </location>
</feature>
<keyword evidence="7 8" id="KW-0472">Membrane</keyword>
<proteinExistence type="inferred from homology"/>
<dbReference type="InterPro" id="IPR056788">
    <property type="entry name" value="ABCA2/9/11_C"/>
</dbReference>
<dbReference type="InterPro" id="IPR017871">
    <property type="entry name" value="ABC_transporter-like_CS"/>
</dbReference>
<reference evidence="10" key="1">
    <citation type="submission" date="2024-02" db="EMBL/GenBank/DDBJ databases">
        <authorList>
            <consortium name="ELIXIR-Norway"/>
            <consortium name="Elixir Norway"/>
        </authorList>
    </citation>
    <scope>NUCLEOTIDE SEQUENCE</scope>
</reference>
<evidence type="ECO:0000313" key="10">
    <source>
        <dbReference type="EMBL" id="CAK9206843.1"/>
    </source>
</evidence>
<evidence type="ECO:0000256" key="1">
    <source>
        <dbReference type="ARBA" id="ARBA00004141"/>
    </source>
</evidence>
<dbReference type="InterPro" id="IPR013525">
    <property type="entry name" value="ABC2_TM"/>
</dbReference>
<dbReference type="InterPro" id="IPR026082">
    <property type="entry name" value="ABCA"/>
</dbReference>
<keyword evidence="3 8" id="KW-0812">Transmembrane</keyword>
<dbReference type="SMART" id="SM00382">
    <property type="entry name" value="AAA"/>
    <property type="match status" value="1"/>
</dbReference>
<dbReference type="PROSITE" id="PS00211">
    <property type="entry name" value="ABC_TRANSPORTER_1"/>
    <property type="match status" value="1"/>
</dbReference>
<evidence type="ECO:0000256" key="8">
    <source>
        <dbReference type="SAM" id="Phobius"/>
    </source>
</evidence>
<dbReference type="InterPro" id="IPR027417">
    <property type="entry name" value="P-loop_NTPase"/>
</dbReference>
<feature type="transmembrane region" description="Helical" evidence="8">
    <location>
        <begin position="378"/>
        <end position="399"/>
    </location>
</feature>
<dbReference type="PROSITE" id="PS50893">
    <property type="entry name" value="ABC_TRANSPORTER_2"/>
    <property type="match status" value="1"/>
</dbReference>
<evidence type="ECO:0000256" key="4">
    <source>
        <dbReference type="ARBA" id="ARBA00022741"/>
    </source>
</evidence>
<dbReference type="Proteomes" id="UP001497512">
    <property type="component" value="Chromosome 15"/>
</dbReference>
<keyword evidence="4" id="KW-0547">Nucleotide-binding</keyword>
<dbReference type="Gene3D" id="3.40.50.300">
    <property type="entry name" value="P-loop containing nucleotide triphosphate hydrolases"/>
    <property type="match status" value="1"/>
</dbReference>
<accession>A0ABP0TWI6</accession>
<dbReference type="PANTHER" id="PTHR19229:SF205">
    <property type="entry name" value="ABC TRANSPORTER A FAMILY MEMBER 1-RELATED"/>
    <property type="match status" value="1"/>
</dbReference>
<dbReference type="CDD" id="cd03263">
    <property type="entry name" value="ABC_subfamily_A"/>
    <property type="match status" value="1"/>
</dbReference>
<dbReference type="Pfam" id="PF25158">
    <property type="entry name" value="ABCA11_C"/>
    <property type="match status" value="1"/>
</dbReference>
<evidence type="ECO:0000313" key="11">
    <source>
        <dbReference type="Proteomes" id="UP001497512"/>
    </source>
</evidence>
<organism evidence="10 11">
    <name type="scientific">Sphagnum troendelagicum</name>
    <dbReference type="NCBI Taxonomy" id="128251"/>
    <lineage>
        <taxon>Eukaryota</taxon>
        <taxon>Viridiplantae</taxon>
        <taxon>Streptophyta</taxon>
        <taxon>Embryophyta</taxon>
        <taxon>Bryophyta</taxon>
        <taxon>Sphagnophytina</taxon>
        <taxon>Sphagnopsida</taxon>
        <taxon>Sphagnales</taxon>
        <taxon>Sphagnaceae</taxon>
        <taxon>Sphagnum</taxon>
    </lineage>
</organism>
<sequence length="975" mass="108650">MGTNDHPGGDGEKVLKTGWPLFYQQCISLMRKNALISYRNRRATILQIGSSLFFIFLLFCVEKADDAQLSGTTAYKNLFEPQPQAVASIPACENAYFVVLPCYDFIWSGATSPRIQSVVNNIMNNNPNRPIPSTKVQHFDTPEEVDTWLLANPMRCYGTLYFEEQGTSAIAYGVQTNSTGIYFHGRFSDPNFDYQIPLQVAAEREIARTVLGDSSLLWSPSFTEFAHPAISTDSTVGKVGPAFLLAAAMFGFVIQISNLVLEKEMRLRQMMTTMGLMDSAYWLTWLLWEVVLVFVSSLLLVCFGMLFQFEFFLHNNFGVLFFLFFMFSFNMISFAFMLSTFISKSSSATTVGFFFFIIGWLTELVTVFGFPYSHTFAVYLRALWSLFPPNLLAIGLTYLGDATSTAQDPGISWSNRGKCSYRNEDCVLTMNGIYLWLLATFFLWFVLAIYFDNVLPDVNGVRKSWFYFLSISYWTGKGTKQKEGGGCSSCVSSVPPLPENEGTLDPDVAAEEDLVKEQMAANVQDPTVAVRVQGLVKTYPGMRKRVGCCQWKKVSPYHAVKGSWFNIEKDKLFCLLGPNGAGKSTTINCLTGIIPTTAGDGLVYGDSIRSTAGITNIRKNMGVCPQFDVLWESLSAREHLHVFGSLKGLSGADIGRGTEELLSQVKLVEAANVRAGSYSGGMKRRLSVAIALIGDPKVVYLDEPTTGMDPVTRRHVWDIIEASKKGRAIVLTTHSMEEADILGDRVAIMARGKLRCIGTPIRLKTRFGAGYVVNVSVRSENRTRDPAQLAEEEQQRSKVKQFFKEKLAVEPKEENQAYTTFIIPRERESQLPEFFRLLEDNKAQLGVTDLQMGLTTLEEVFLTITKQADLENAAAEGRVETLTVDGQAMNVPIGTQYIMVPNSISTAMPNGLMVEIYWQQDDEGALRISGQSEPIPATVPSLGANPFQIWHPKNMNYKSVHIFGCLCEPQCIEIL</sequence>
<dbReference type="SUPFAM" id="SSF52540">
    <property type="entry name" value="P-loop containing nucleoside triphosphate hydrolases"/>
    <property type="match status" value="1"/>
</dbReference>
<dbReference type="EMBL" id="OZ019907">
    <property type="protein sequence ID" value="CAK9206843.1"/>
    <property type="molecule type" value="Genomic_DNA"/>
</dbReference>
<feature type="transmembrane region" description="Helical" evidence="8">
    <location>
        <begin position="319"/>
        <end position="339"/>
    </location>
</feature>
<feature type="transmembrane region" description="Helical" evidence="8">
    <location>
        <begin position="432"/>
        <end position="451"/>
    </location>
</feature>
<evidence type="ECO:0000256" key="3">
    <source>
        <dbReference type="ARBA" id="ARBA00022692"/>
    </source>
</evidence>
<dbReference type="InterPro" id="IPR003439">
    <property type="entry name" value="ABC_transporter-like_ATP-bd"/>
</dbReference>
<evidence type="ECO:0000256" key="5">
    <source>
        <dbReference type="ARBA" id="ARBA00022840"/>
    </source>
</evidence>
<evidence type="ECO:0000256" key="2">
    <source>
        <dbReference type="ARBA" id="ARBA00008526"/>
    </source>
</evidence>
<comment type="subcellular location">
    <subcellularLocation>
        <location evidence="1">Membrane</location>
        <topology evidence="1">Multi-pass membrane protein</topology>
    </subcellularLocation>
</comment>
<comment type="similarity">
    <text evidence="2">Belongs to the ABC transporter superfamily. ABCA family. CPR flippase (TC 3.A.1.211) subfamily.</text>
</comment>
<keyword evidence="5" id="KW-0067">ATP-binding</keyword>
<gene>
    <name evidence="10" type="ORF">CSSPTR1EN2_LOCUS8551</name>
</gene>
<dbReference type="InterPro" id="IPR003593">
    <property type="entry name" value="AAA+_ATPase"/>
</dbReference>
<feature type="transmembrane region" description="Helical" evidence="8">
    <location>
        <begin position="351"/>
        <end position="372"/>
    </location>
</feature>
<keyword evidence="11" id="KW-1185">Reference proteome</keyword>
<evidence type="ECO:0000259" key="9">
    <source>
        <dbReference type="PROSITE" id="PS50893"/>
    </source>
</evidence>
<dbReference type="PANTHER" id="PTHR19229">
    <property type="entry name" value="ATP-BINDING CASSETTE TRANSPORTER SUBFAMILY A ABCA"/>
    <property type="match status" value="1"/>
</dbReference>
<dbReference type="Pfam" id="PF12698">
    <property type="entry name" value="ABC2_membrane_3"/>
    <property type="match status" value="1"/>
</dbReference>
<dbReference type="Pfam" id="PF00005">
    <property type="entry name" value="ABC_tran"/>
    <property type="match status" value="1"/>
</dbReference>
<evidence type="ECO:0000256" key="6">
    <source>
        <dbReference type="ARBA" id="ARBA00022989"/>
    </source>
</evidence>
<feature type="domain" description="ABC transporter" evidence="9">
    <location>
        <begin position="530"/>
        <end position="776"/>
    </location>
</feature>
<name>A0ABP0TWI6_9BRYO</name>
<protein>
    <recommendedName>
        <fullName evidence="9">ABC transporter domain-containing protein</fullName>
    </recommendedName>
</protein>
<feature type="transmembrane region" description="Helical" evidence="8">
    <location>
        <begin position="242"/>
        <end position="261"/>
    </location>
</feature>
<evidence type="ECO:0000256" key="7">
    <source>
        <dbReference type="ARBA" id="ARBA00023136"/>
    </source>
</evidence>